<protein>
    <recommendedName>
        <fullName evidence="3">HNH nuclease domain-containing protein</fullName>
    </recommendedName>
</protein>
<dbReference type="AlphaFoldDB" id="A0A9N8NF98"/>
<dbReference type="EMBL" id="CAJPIJ010000090">
    <property type="protein sequence ID" value="CAG1971372.1"/>
    <property type="molecule type" value="Genomic_DNA"/>
</dbReference>
<evidence type="ECO:0008006" key="3">
    <source>
        <dbReference type="Google" id="ProtNLM"/>
    </source>
</evidence>
<evidence type="ECO:0000313" key="1">
    <source>
        <dbReference type="EMBL" id="CAG1971372.1"/>
    </source>
</evidence>
<proteinExistence type="predicted"/>
<sequence length="169" mass="18853">MSAACDQDGQPPVGQRFKPLEVVHILPHLLTKLDSCGELNALKEVALAIFNMFDYGAAYLIEGVEIDCPGNALMLTLKLYLDFGDFDIYFFKPDGTTLSLTEERHIDPLSPRLLAIHYAVAYILHLSGAGDYIDYILRDADKYGIRHDGSTDLDRLVGLHLNNWAVVSR</sequence>
<reference evidence="1" key="1">
    <citation type="submission" date="2021-03" db="EMBL/GenBank/DDBJ databases">
        <authorList>
            <person name="Alouane T."/>
            <person name="Langin T."/>
            <person name="Bonhomme L."/>
        </authorList>
    </citation>
    <scope>NUCLEOTIDE SEQUENCE</scope>
    <source>
        <strain evidence="1">MDC_Fg202</strain>
    </source>
</reference>
<accession>A0A9N8NF98</accession>
<gene>
    <name evidence="1" type="ORF">MDCFG202_LOCUS97405</name>
</gene>
<comment type="caution">
    <text evidence="1">The sequence shown here is derived from an EMBL/GenBank/DDBJ whole genome shotgun (WGS) entry which is preliminary data.</text>
</comment>
<name>A0A9N8NF98_GIBZA</name>
<organism evidence="1 2">
    <name type="scientific">Gibberella zeae</name>
    <name type="common">Wheat head blight fungus</name>
    <name type="synonym">Fusarium graminearum</name>
    <dbReference type="NCBI Taxonomy" id="5518"/>
    <lineage>
        <taxon>Eukaryota</taxon>
        <taxon>Fungi</taxon>
        <taxon>Dikarya</taxon>
        <taxon>Ascomycota</taxon>
        <taxon>Pezizomycotina</taxon>
        <taxon>Sordariomycetes</taxon>
        <taxon>Hypocreomycetidae</taxon>
        <taxon>Hypocreales</taxon>
        <taxon>Nectriaceae</taxon>
        <taxon>Fusarium</taxon>
    </lineage>
</organism>
<evidence type="ECO:0000313" key="2">
    <source>
        <dbReference type="Proteomes" id="UP000746612"/>
    </source>
</evidence>
<dbReference type="Proteomes" id="UP000746612">
    <property type="component" value="Unassembled WGS sequence"/>
</dbReference>